<evidence type="ECO:0000313" key="3">
    <source>
        <dbReference type="EMBL" id="GGM68826.1"/>
    </source>
</evidence>
<feature type="domain" description="CAAX prenyl protease 2/Lysostaphin resistance protein A-like" evidence="2">
    <location>
        <begin position="118"/>
        <end position="207"/>
    </location>
</feature>
<dbReference type="EMBL" id="BMPI01000058">
    <property type="protein sequence ID" value="GGM68826.1"/>
    <property type="molecule type" value="Genomic_DNA"/>
</dbReference>
<sequence>MRIGYESRVPTLPAGGTVPRMAAEFIIIFFVLVGLFAVVDIPGGPIPVLLLLTVAVAFYFRRASGFDRRDLWRASALRPALPSVLGLWAVAAVVAVGAVWAFDREHFFDLPRHNPGLWALIVIAYPVLSVYPQELLFRAFLLHRYAPLLRSPLLGAGASAVAFGFAHILFGNVLAVALTLVGGWLFARRYQQTRSLFVACVEHALYGLLIFTVGLGRYFYHGTQFGS</sequence>
<keyword evidence="1" id="KW-1133">Transmembrane helix</keyword>
<feature type="transmembrane region" description="Helical" evidence="1">
    <location>
        <begin position="80"/>
        <end position="102"/>
    </location>
</feature>
<accession>A0A917X5T7</accession>
<dbReference type="AlphaFoldDB" id="A0A917X5T7"/>
<evidence type="ECO:0000256" key="1">
    <source>
        <dbReference type="SAM" id="Phobius"/>
    </source>
</evidence>
<dbReference type="InterPro" id="IPR003675">
    <property type="entry name" value="Rce1/LyrA-like_dom"/>
</dbReference>
<proteinExistence type="predicted"/>
<feature type="transmembrane region" description="Helical" evidence="1">
    <location>
        <begin position="196"/>
        <end position="220"/>
    </location>
</feature>
<organism evidence="3 4">
    <name type="scientific">Dactylosporangium sucinum</name>
    <dbReference type="NCBI Taxonomy" id="1424081"/>
    <lineage>
        <taxon>Bacteria</taxon>
        <taxon>Bacillati</taxon>
        <taxon>Actinomycetota</taxon>
        <taxon>Actinomycetes</taxon>
        <taxon>Micromonosporales</taxon>
        <taxon>Micromonosporaceae</taxon>
        <taxon>Dactylosporangium</taxon>
    </lineage>
</organism>
<keyword evidence="1" id="KW-0812">Transmembrane</keyword>
<dbReference type="GO" id="GO:0004175">
    <property type="term" value="F:endopeptidase activity"/>
    <property type="evidence" value="ECO:0007669"/>
    <property type="project" value="UniProtKB-ARBA"/>
</dbReference>
<comment type="caution">
    <text evidence="3">The sequence shown here is derived from an EMBL/GenBank/DDBJ whole genome shotgun (WGS) entry which is preliminary data.</text>
</comment>
<keyword evidence="1" id="KW-0472">Membrane</keyword>
<feature type="transmembrane region" description="Helical" evidence="1">
    <location>
        <begin position="44"/>
        <end position="60"/>
    </location>
</feature>
<dbReference type="Pfam" id="PF02517">
    <property type="entry name" value="Rce1-like"/>
    <property type="match status" value="1"/>
</dbReference>
<protein>
    <recommendedName>
        <fullName evidence="2">CAAX prenyl protease 2/Lysostaphin resistance protein A-like domain-containing protein</fullName>
    </recommendedName>
</protein>
<keyword evidence="4" id="KW-1185">Reference proteome</keyword>
<gene>
    <name evidence="3" type="ORF">GCM10007977_083170</name>
</gene>
<feature type="transmembrane region" description="Helical" evidence="1">
    <location>
        <begin position="153"/>
        <end position="184"/>
    </location>
</feature>
<reference evidence="3" key="1">
    <citation type="journal article" date="2014" name="Int. J. Syst. Evol. Microbiol.">
        <title>Complete genome sequence of Corynebacterium casei LMG S-19264T (=DSM 44701T), isolated from a smear-ripened cheese.</title>
        <authorList>
            <consortium name="US DOE Joint Genome Institute (JGI-PGF)"/>
            <person name="Walter F."/>
            <person name="Albersmeier A."/>
            <person name="Kalinowski J."/>
            <person name="Ruckert C."/>
        </authorList>
    </citation>
    <scope>NUCLEOTIDE SEQUENCE</scope>
    <source>
        <strain evidence="3">JCM 19831</strain>
    </source>
</reference>
<name>A0A917X5T7_9ACTN</name>
<dbReference type="GO" id="GO:0080120">
    <property type="term" value="P:CAAX-box protein maturation"/>
    <property type="evidence" value="ECO:0007669"/>
    <property type="project" value="UniProtKB-ARBA"/>
</dbReference>
<reference evidence="3" key="2">
    <citation type="submission" date="2020-09" db="EMBL/GenBank/DDBJ databases">
        <authorList>
            <person name="Sun Q."/>
            <person name="Ohkuma M."/>
        </authorList>
    </citation>
    <scope>NUCLEOTIDE SEQUENCE</scope>
    <source>
        <strain evidence="3">JCM 19831</strain>
    </source>
</reference>
<evidence type="ECO:0000313" key="4">
    <source>
        <dbReference type="Proteomes" id="UP000642070"/>
    </source>
</evidence>
<evidence type="ECO:0000259" key="2">
    <source>
        <dbReference type="Pfam" id="PF02517"/>
    </source>
</evidence>
<dbReference type="Proteomes" id="UP000642070">
    <property type="component" value="Unassembled WGS sequence"/>
</dbReference>
<feature type="transmembrane region" description="Helical" evidence="1">
    <location>
        <begin position="21"/>
        <end position="38"/>
    </location>
</feature>